<dbReference type="SUPFAM" id="SSF47413">
    <property type="entry name" value="lambda repressor-like DNA-binding domains"/>
    <property type="match status" value="1"/>
</dbReference>
<evidence type="ECO:0000259" key="4">
    <source>
        <dbReference type="PROSITE" id="PS50932"/>
    </source>
</evidence>
<dbReference type="Pfam" id="PF00356">
    <property type="entry name" value="LacI"/>
    <property type="match status" value="1"/>
</dbReference>
<dbReference type="SMART" id="SM00354">
    <property type="entry name" value="HTH_LACI"/>
    <property type="match status" value="1"/>
</dbReference>
<dbReference type="Gene3D" id="3.40.50.2300">
    <property type="match status" value="2"/>
</dbReference>
<dbReference type="PANTHER" id="PTHR30146:SF109">
    <property type="entry name" value="HTH-TYPE TRANSCRIPTIONAL REGULATOR GALS"/>
    <property type="match status" value="1"/>
</dbReference>
<comment type="caution">
    <text evidence="5">The sequence shown here is derived from an EMBL/GenBank/DDBJ whole genome shotgun (WGS) entry which is preliminary data.</text>
</comment>
<dbReference type="PROSITE" id="PS00356">
    <property type="entry name" value="HTH_LACI_1"/>
    <property type="match status" value="1"/>
</dbReference>
<dbReference type="InterPro" id="IPR010982">
    <property type="entry name" value="Lambda_DNA-bd_dom_sf"/>
</dbReference>
<sequence length="362" mass="40863">MYNRGPGNTTIKDVAALAGVSIGTVSRVIHNKGYISEPTRQKVLEAITETQFIPNINAQTASEHQAPVVGVIVPEITNPFLSYLVSYIEKYLNLENYSVMLCNNLYSAEKTKKFIDRLLQYRVRGLFMIATKLDDRDYLEMIREKLSIVCINTIMEKVDCINCADWQTTFELTEHLISLGHRDIAYMGFNHTSPPTLERLRGFQDAMMKHHLPIREEYLQGTDVTMRPIQNLRDGNHAPANVLASRLLDLPNPPTAIMAVNDYYALGIYTECHKRGLQVGRDISVAGYDDIPLTEIMTPPVTSVHCDVDSMAYIATSTLVDRIKSKEHQQLDSRNILVPGSLRLRASTASPVTARHRIYPDR</sequence>
<proteinExistence type="predicted"/>
<evidence type="ECO:0000256" key="1">
    <source>
        <dbReference type="ARBA" id="ARBA00023015"/>
    </source>
</evidence>
<keyword evidence="3" id="KW-0804">Transcription</keyword>
<dbReference type="EMBL" id="JACRSN010000007">
    <property type="protein sequence ID" value="MBC8533574.1"/>
    <property type="molecule type" value="Genomic_DNA"/>
</dbReference>
<dbReference type="InterPro" id="IPR028082">
    <property type="entry name" value="Peripla_BP_I"/>
</dbReference>
<dbReference type="PRINTS" id="PR00036">
    <property type="entry name" value="HTHLACI"/>
</dbReference>
<dbReference type="PROSITE" id="PS50932">
    <property type="entry name" value="HTH_LACI_2"/>
    <property type="match status" value="1"/>
</dbReference>
<dbReference type="RefSeq" id="WP_249319071.1">
    <property type="nucleotide sequence ID" value="NZ_JACRSN010000007.1"/>
</dbReference>
<dbReference type="Gene3D" id="1.10.260.40">
    <property type="entry name" value="lambda repressor-like DNA-binding domains"/>
    <property type="match status" value="1"/>
</dbReference>
<dbReference type="GO" id="GO:0003700">
    <property type="term" value="F:DNA-binding transcription factor activity"/>
    <property type="evidence" value="ECO:0007669"/>
    <property type="project" value="TreeGrafter"/>
</dbReference>
<keyword evidence="6" id="KW-1185">Reference proteome</keyword>
<protein>
    <submittedName>
        <fullName evidence="5">LacI family DNA-binding transcriptional regulator</fullName>
    </submittedName>
</protein>
<keyword evidence="1" id="KW-0805">Transcription regulation</keyword>
<dbReference type="CDD" id="cd06267">
    <property type="entry name" value="PBP1_LacI_sugar_binding-like"/>
    <property type="match status" value="1"/>
</dbReference>
<evidence type="ECO:0000256" key="2">
    <source>
        <dbReference type="ARBA" id="ARBA00023125"/>
    </source>
</evidence>
<dbReference type="SUPFAM" id="SSF53822">
    <property type="entry name" value="Periplasmic binding protein-like I"/>
    <property type="match status" value="1"/>
</dbReference>
<feature type="domain" description="HTH lacI-type" evidence="4">
    <location>
        <begin position="9"/>
        <end position="63"/>
    </location>
</feature>
<accession>A0A926D925</accession>
<dbReference type="Pfam" id="PF13377">
    <property type="entry name" value="Peripla_BP_3"/>
    <property type="match status" value="1"/>
</dbReference>
<dbReference type="Proteomes" id="UP000651482">
    <property type="component" value="Unassembled WGS sequence"/>
</dbReference>
<keyword evidence="2 5" id="KW-0238">DNA-binding</keyword>
<dbReference type="GO" id="GO:0000976">
    <property type="term" value="F:transcription cis-regulatory region binding"/>
    <property type="evidence" value="ECO:0007669"/>
    <property type="project" value="TreeGrafter"/>
</dbReference>
<dbReference type="InterPro" id="IPR000843">
    <property type="entry name" value="HTH_LacI"/>
</dbReference>
<dbReference type="CDD" id="cd01392">
    <property type="entry name" value="HTH_LacI"/>
    <property type="match status" value="1"/>
</dbReference>
<evidence type="ECO:0000313" key="6">
    <source>
        <dbReference type="Proteomes" id="UP000651482"/>
    </source>
</evidence>
<organism evidence="5 6">
    <name type="scientific">Yeguia hominis</name>
    <dbReference type="NCBI Taxonomy" id="2763662"/>
    <lineage>
        <taxon>Bacteria</taxon>
        <taxon>Bacillati</taxon>
        <taxon>Bacillota</taxon>
        <taxon>Clostridia</taxon>
        <taxon>Eubacteriales</taxon>
        <taxon>Yeguiaceae</taxon>
        <taxon>Yeguia</taxon>
    </lineage>
</organism>
<evidence type="ECO:0000313" key="5">
    <source>
        <dbReference type="EMBL" id="MBC8533574.1"/>
    </source>
</evidence>
<reference evidence="5" key="1">
    <citation type="submission" date="2020-08" db="EMBL/GenBank/DDBJ databases">
        <title>Genome public.</title>
        <authorList>
            <person name="Liu C."/>
            <person name="Sun Q."/>
        </authorList>
    </citation>
    <scope>NUCLEOTIDE SEQUENCE</scope>
    <source>
        <strain evidence="5">NSJ-40</strain>
    </source>
</reference>
<dbReference type="PANTHER" id="PTHR30146">
    <property type="entry name" value="LACI-RELATED TRANSCRIPTIONAL REPRESSOR"/>
    <property type="match status" value="1"/>
</dbReference>
<name>A0A926D925_9FIRM</name>
<gene>
    <name evidence="5" type="ORF">IAG03_06050</name>
</gene>
<dbReference type="InterPro" id="IPR046335">
    <property type="entry name" value="LacI/GalR-like_sensor"/>
</dbReference>
<dbReference type="AlphaFoldDB" id="A0A926D925"/>
<evidence type="ECO:0000256" key="3">
    <source>
        <dbReference type="ARBA" id="ARBA00023163"/>
    </source>
</evidence>